<name>A0A7T8KIR9_CALRO</name>
<evidence type="ECO:0000313" key="1">
    <source>
        <dbReference type="EMBL" id="QQP56669.1"/>
    </source>
</evidence>
<evidence type="ECO:0000313" key="2">
    <source>
        <dbReference type="Proteomes" id="UP000595437"/>
    </source>
</evidence>
<organism evidence="1 2">
    <name type="scientific">Caligus rogercresseyi</name>
    <name type="common">Sea louse</name>
    <dbReference type="NCBI Taxonomy" id="217165"/>
    <lineage>
        <taxon>Eukaryota</taxon>
        <taxon>Metazoa</taxon>
        <taxon>Ecdysozoa</taxon>
        <taxon>Arthropoda</taxon>
        <taxon>Crustacea</taxon>
        <taxon>Multicrustacea</taxon>
        <taxon>Hexanauplia</taxon>
        <taxon>Copepoda</taxon>
        <taxon>Siphonostomatoida</taxon>
        <taxon>Caligidae</taxon>
        <taxon>Caligus</taxon>
    </lineage>
</organism>
<protein>
    <submittedName>
        <fullName evidence="1">Uncharacterized protein</fullName>
    </submittedName>
</protein>
<accession>A0A7T8KIR9</accession>
<reference evidence="2" key="1">
    <citation type="submission" date="2021-01" db="EMBL/GenBank/DDBJ databases">
        <title>Caligus Genome Assembly.</title>
        <authorList>
            <person name="Gallardo-Escarate C."/>
        </authorList>
    </citation>
    <scope>NUCLEOTIDE SEQUENCE [LARGE SCALE GENOMIC DNA]</scope>
</reference>
<dbReference type="Proteomes" id="UP000595437">
    <property type="component" value="Chromosome 1"/>
</dbReference>
<sequence>MTVGIRRTKPVSSDKSYSWHDWIPLFFLKESVMSFENPHTILLFVTDSFRGQ</sequence>
<dbReference type="EMBL" id="CP045890">
    <property type="protein sequence ID" value="QQP56669.1"/>
    <property type="molecule type" value="Genomic_DNA"/>
</dbReference>
<gene>
    <name evidence="1" type="ORF">FKW44_001410</name>
</gene>
<dbReference type="AlphaFoldDB" id="A0A7T8KIR9"/>
<keyword evidence="2" id="KW-1185">Reference proteome</keyword>
<proteinExistence type="predicted"/>